<dbReference type="Proteomes" id="UP000887581">
    <property type="component" value="Unplaced"/>
</dbReference>
<keyword evidence="1" id="KW-0732">Signal</keyword>
<evidence type="ECO:0000256" key="1">
    <source>
        <dbReference type="SAM" id="SignalP"/>
    </source>
</evidence>
<sequence>MYSGIRRMPQWAILLVVLSSINLSDGNDYCGHYAICQQHLEVEERRCVKLEERSNYESARCSESIDIARASVDGLRLRKAELERDCVMRGGGSKLENLNFLKEEGPIITEALSYVGTMLPFVQVSVPFLIQRDL</sequence>
<proteinExistence type="predicted"/>
<dbReference type="WBParaSite" id="sdigi.contig139.g5105.t1">
    <property type="protein sequence ID" value="sdigi.contig139.g5105.t1"/>
    <property type="gene ID" value="sdigi.contig139.g5105"/>
</dbReference>
<organism evidence="2 3">
    <name type="scientific">Setaria digitata</name>
    <dbReference type="NCBI Taxonomy" id="48799"/>
    <lineage>
        <taxon>Eukaryota</taxon>
        <taxon>Metazoa</taxon>
        <taxon>Ecdysozoa</taxon>
        <taxon>Nematoda</taxon>
        <taxon>Chromadorea</taxon>
        <taxon>Rhabditida</taxon>
        <taxon>Spirurina</taxon>
        <taxon>Spiruromorpha</taxon>
        <taxon>Filarioidea</taxon>
        <taxon>Setariidae</taxon>
        <taxon>Setaria</taxon>
    </lineage>
</organism>
<dbReference type="AlphaFoldDB" id="A0A915PLF2"/>
<evidence type="ECO:0000313" key="2">
    <source>
        <dbReference type="Proteomes" id="UP000887581"/>
    </source>
</evidence>
<accession>A0A915PLF2</accession>
<reference evidence="3" key="1">
    <citation type="submission" date="2022-11" db="UniProtKB">
        <authorList>
            <consortium name="WormBaseParasite"/>
        </authorList>
    </citation>
    <scope>IDENTIFICATION</scope>
</reference>
<keyword evidence="2" id="KW-1185">Reference proteome</keyword>
<evidence type="ECO:0000313" key="3">
    <source>
        <dbReference type="WBParaSite" id="sdigi.contig139.g5105.t1"/>
    </source>
</evidence>
<protein>
    <submittedName>
        <fullName evidence="3">Uncharacterized protein</fullName>
    </submittedName>
</protein>
<name>A0A915PLF2_9BILA</name>
<feature type="chain" id="PRO_5037479931" evidence="1">
    <location>
        <begin position="27"/>
        <end position="134"/>
    </location>
</feature>
<feature type="signal peptide" evidence="1">
    <location>
        <begin position="1"/>
        <end position="26"/>
    </location>
</feature>